<dbReference type="AlphaFoldDB" id="A0A176VZC0"/>
<protein>
    <recommendedName>
        <fullName evidence="12">XS domain-containing protein</fullName>
    </recommendedName>
</protein>
<reference evidence="11" key="3">
    <citation type="journal article" date="2020" name="Curr. Biol.">
        <title>Chromatin organization in early land plants reveals an ancestral association between H3K27me3, transposons, and constitutive heterochromatin.</title>
        <authorList>
            <person name="Montgomery S.A."/>
            <person name="Tanizawa Y."/>
            <person name="Galik B."/>
            <person name="Wang N."/>
            <person name="Ito T."/>
            <person name="Mochizuki T."/>
            <person name="Akimcheva S."/>
            <person name="Bowman J.L."/>
            <person name="Cognat V."/>
            <person name="Marechal-Drouard L."/>
            <person name="Ekker H."/>
            <person name="Hong S.F."/>
            <person name="Kohchi T."/>
            <person name="Lin S.S."/>
            <person name="Liu L.D."/>
            <person name="Nakamura Y."/>
            <person name="Valeeva L.R."/>
            <person name="Shakirov E.V."/>
            <person name="Shippen D.E."/>
            <person name="Wei W.L."/>
            <person name="Yagura M."/>
            <person name="Yamaoka S."/>
            <person name="Yamato K.T."/>
            <person name="Liu C."/>
            <person name="Berger F."/>
        </authorList>
    </citation>
    <scope>NUCLEOTIDE SEQUENCE [LARGE SCALE GENOMIC DNA]</scope>
    <source>
        <strain evidence="11">Tak-1</strain>
    </source>
</reference>
<feature type="compositionally biased region" description="Basic and acidic residues" evidence="5">
    <location>
        <begin position="223"/>
        <end position="234"/>
    </location>
</feature>
<proteinExistence type="inferred from homology"/>
<reference evidence="9 10" key="1">
    <citation type="submission" date="2016-03" db="EMBL/GenBank/DDBJ databases">
        <title>Mechanisms controlling the formation of the plant cell surface in tip-growing cells are functionally conserved among land plants.</title>
        <authorList>
            <person name="Honkanen S."/>
            <person name="Jones V.A."/>
            <person name="Morieri G."/>
            <person name="Champion C."/>
            <person name="Hetherington A.J."/>
            <person name="Kelly S."/>
            <person name="Saint-Marcoux D."/>
            <person name="Proust H."/>
            <person name="Prescott H."/>
            <person name="Dolan L."/>
        </authorList>
    </citation>
    <scope>NUCLEOTIDE SEQUENCE [LARGE SCALE GENOMIC DNA]</scope>
    <source>
        <strain evidence="10">cv. Tak-1 and cv. Tak-2</strain>
        <tissue evidence="9">Whole gametophyte</tissue>
    </source>
</reference>
<dbReference type="InterPro" id="IPR038588">
    <property type="entry name" value="XS_domain_sf"/>
</dbReference>
<sequence>MAKLHDVRQIVIPRSEGLPDKFRLAGTEQGELSKNPSEAPKTDSGSELTPRSRMSWAYEVEEEHEATGWTGKPRAKVEGQNGAKTEDGAVKKSKKKKKKKSKAGTTAVEVSATPADSYEEDQIGSTNIEVQTDGEGTKETSHPATGKVMSESDSCAGPVHLQLDTSNSPAKATRANGHGMDTDWMPSRPGNADKTSKVAESGSHLHGRSKPGNLSATSIRVTRNQEEPKYESSPRGKLTSASSWEPDGAKDNKNGHGDSEFGDAGWEVARSNKSRRGSETFAKVPEAPLFISNVYVPPPSSNGNWDDDLATADVPSSNGNWDEDLPTTDVPASNWDSGWEVAGPRRNKRADDSQNKSFLAPNFGQRGKGRGQQQGPKSNEPIHRGGNKQRPGDWEKVSRGRSAGNNAPIKGGRPSPRNMARGEGGSVVASPRQPQTQSAWGKPFNKLTHSSSNLSTASLTSAQVSGAASNVKSGVVIGKLLPAERGLPEPNAGNPEFNTAQAPIDAWKGGFPAFSGNGSSVFDDYPGSLYSDSQCSDDDFDSDTMSLASFDSAESHKSHATQRRNKWFRNFFQDLDELTEDELQEHDRQWHCPACQGGVGAIDWYRGLQPLLAHAKTVRSKRVKLHKAFAEVLEEEVRIRGAAPGTHGSGKYGKWRGLGDDNDNKDTLIVWPPMVVIRNTQLEQDEVDKWIGMGNKELLDLFKKHNPVKARHAYGPQGHRGISILIFPESPTGYYDSQRLDKHFRDALRGRDHWYSQGKVLFQPGGDRILYGYMATAEDLDVFNKHSKGKQNLKWEKKSLQEMVLIPMRRIDEENNKVVYLQGQVQREMEVGKTLKKTMSVLMKKLRMREDELKVIRERARDQYKQQEMEMGDMETLYKSKVEQLKQEIMEKEAGLQKVYEDFEQKHLDQCEQLEQRASKIPKDKVLNDEMQQQQTQVEEEIARHSQLVELCIERQEEWEAKKVELLKIHHQKLMDFKSRQWQELLAFEENLEKERITVMDSLKLPAADELVS</sequence>
<evidence type="ECO:0000256" key="2">
    <source>
        <dbReference type="ARBA" id="ARBA00023158"/>
    </source>
</evidence>
<feature type="compositionally biased region" description="Polar residues" evidence="5">
    <location>
        <begin position="212"/>
        <end position="222"/>
    </location>
</feature>
<evidence type="ECO:0000256" key="1">
    <source>
        <dbReference type="ARBA" id="ARBA00023054"/>
    </source>
</evidence>
<dbReference type="InterPro" id="IPR005381">
    <property type="entry name" value="Znf-XS_domain"/>
</dbReference>
<feature type="coiled-coil region" evidence="4">
    <location>
        <begin position="843"/>
        <end position="902"/>
    </location>
</feature>
<dbReference type="Proteomes" id="UP000077202">
    <property type="component" value="Unassembled WGS sequence"/>
</dbReference>
<dbReference type="GO" id="GO:0051607">
    <property type="term" value="P:defense response to virus"/>
    <property type="evidence" value="ECO:0007669"/>
    <property type="project" value="InterPro"/>
</dbReference>
<evidence type="ECO:0000259" key="6">
    <source>
        <dbReference type="Pfam" id="PF03468"/>
    </source>
</evidence>
<feature type="region of interest" description="Disordered" evidence="5">
    <location>
        <begin position="1"/>
        <end position="447"/>
    </location>
</feature>
<gene>
    <name evidence="9" type="ORF">AXG93_4368s1930</name>
    <name evidence="8" type="ORF">Mp_1g15560</name>
</gene>
<feature type="compositionally biased region" description="Basic and acidic residues" evidence="5">
    <location>
        <begin position="247"/>
        <end position="259"/>
    </location>
</feature>
<dbReference type="EMBL" id="LVLJ01002295">
    <property type="protein sequence ID" value="OAE25733.1"/>
    <property type="molecule type" value="Genomic_DNA"/>
</dbReference>
<dbReference type="GO" id="GO:0031047">
    <property type="term" value="P:regulatory ncRNA-mediated gene silencing"/>
    <property type="evidence" value="ECO:0007669"/>
    <property type="project" value="UniProtKB-KW"/>
</dbReference>
<keyword evidence="10" id="KW-1185">Reference proteome</keyword>
<organism evidence="9 10">
    <name type="scientific">Marchantia polymorpha subsp. ruderalis</name>
    <dbReference type="NCBI Taxonomy" id="1480154"/>
    <lineage>
        <taxon>Eukaryota</taxon>
        <taxon>Viridiplantae</taxon>
        <taxon>Streptophyta</taxon>
        <taxon>Embryophyta</taxon>
        <taxon>Marchantiophyta</taxon>
        <taxon>Marchantiopsida</taxon>
        <taxon>Marchantiidae</taxon>
        <taxon>Marchantiales</taxon>
        <taxon>Marchantiaceae</taxon>
        <taxon>Marchantia</taxon>
    </lineage>
</organism>
<dbReference type="Pfam" id="PF03468">
    <property type="entry name" value="XS"/>
    <property type="match status" value="1"/>
</dbReference>
<evidence type="ECO:0000256" key="3">
    <source>
        <dbReference type="ARBA" id="ARBA00024022"/>
    </source>
</evidence>
<evidence type="ECO:0000256" key="4">
    <source>
        <dbReference type="SAM" id="Coils"/>
    </source>
</evidence>
<dbReference type="Pfam" id="PF03470">
    <property type="entry name" value="zf-XS"/>
    <property type="match status" value="1"/>
</dbReference>
<dbReference type="PANTHER" id="PTHR46602">
    <property type="entry name" value="PROTEIN SUPPRESSOR OF GENE SILENCING 3"/>
    <property type="match status" value="1"/>
</dbReference>
<dbReference type="PANTHER" id="PTHR46602:SF1">
    <property type="entry name" value="PROTEIN SUPPRESSOR OF GENE SILENCING 3"/>
    <property type="match status" value="1"/>
</dbReference>
<evidence type="ECO:0000313" key="8">
    <source>
        <dbReference type="EMBL" id="BBM98698.1"/>
    </source>
</evidence>
<name>A0A176VZC0_MARPO</name>
<evidence type="ECO:0000313" key="11">
    <source>
        <dbReference type="Proteomes" id="UP001162541"/>
    </source>
</evidence>
<evidence type="ECO:0000313" key="9">
    <source>
        <dbReference type="EMBL" id="OAE25733.1"/>
    </source>
</evidence>
<feature type="compositionally biased region" description="Basic residues" evidence="5">
    <location>
        <begin position="91"/>
        <end position="102"/>
    </location>
</feature>
<reference evidence="8" key="2">
    <citation type="journal article" date="2019" name="Curr. Biol.">
        <title>Chromatin organization in early land plants reveals an ancestral association between H3K27me3, transposons, and constitutive heterochromatin.</title>
        <authorList>
            <person name="Montgomery S.A."/>
            <person name="Tanizawa Y."/>
            <person name="Galik B."/>
            <person name="Wang N."/>
            <person name="Ito T."/>
            <person name="Mochizuki T."/>
            <person name="Akimcheva S."/>
            <person name="Bowman J."/>
            <person name="Cognat V."/>
            <person name="Drouard L."/>
            <person name="Ekker H."/>
            <person name="Houng S."/>
            <person name="Kohchi T."/>
            <person name="Lin S."/>
            <person name="Liu L.D."/>
            <person name="Nakamura Y."/>
            <person name="Valeeva L.R."/>
            <person name="Shakirov E.V."/>
            <person name="Shippen D.E."/>
            <person name="Wei W."/>
            <person name="Yagura M."/>
            <person name="Yamaoka S."/>
            <person name="Yamato K.T."/>
            <person name="Liu C."/>
            <person name="Berger F."/>
        </authorList>
    </citation>
    <scope>NUCLEOTIDE SEQUENCE [LARGE SCALE GENOMIC DNA]</scope>
    <source>
        <strain evidence="8">Tak-1</strain>
    </source>
</reference>
<evidence type="ECO:0000259" key="7">
    <source>
        <dbReference type="Pfam" id="PF03470"/>
    </source>
</evidence>
<feature type="domain" description="XS" evidence="6">
    <location>
        <begin position="666"/>
        <end position="781"/>
    </location>
</feature>
<keyword evidence="1 4" id="KW-0175">Coiled coil</keyword>
<dbReference type="InterPro" id="IPR044287">
    <property type="entry name" value="SGS3"/>
</dbReference>
<accession>A0A176VZC0</accession>
<feature type="domain" description="Zinc finger-XS" evidence="7">
    <location>
        <begin position="592"/>
        <end position="630"/>
    </location>
</feature>
<evidence type="ECO:0000256" key="5">
    <source>
        <dbReference type="SAM" id="MobiDB-lite"/>
    </source>
</evidence>
<evidence type="ECO:0000313" key="10">
    <source>
        <dbReference type="Proteomes" id="UP000077202"/>
    </source>
</evidence>
<dbReference type="EMBL" id="AP019866">
    <property type="protein sequence ID" value="BBM98698.1"/>
    <property type="molecule type" value="Genomic_DNA"/>
</dbReference>
<dbReference type="InterPro" id="IPR005380">
    <property type="entry name" value="XS_domain"/>
</dbReference>
<keyword evidence="2" id="KW-0943">RNA-mediated gene silencing</keyword>
<evidence type="ECO:0008006" key="12">
    <source>
        <dbReference type="Google" id="ProtNLM"/>
    </source>
</evidence>
<comment type="similarity">
    <text evidence="3">Belongs to the SGS3 family.</text>
</comment>
<dbReference type="Gene3D" id="3.30.70.2890">
    <property type="entry name" value="XS domain"/>
    <property type="match status" value="1"/>
</dbReference>
<dbReference type="Proteomes" id="UP001162541">
    <property type="component" value="Chromosome 1"/>
</dbReference>